<accession>A0ABN9A412</accession>
<evidence type="ECO:0000313" key="1">
    <source>
        <dbReference type="EMBL" id="CAI9179131.1"/>
    </source>
</evidence>
<gene>
    <name evidence="1" type="ORF">MRATA1EN1_LOCUS28093</name>
</gene>
<keyword evidence="2" id="KW-1185">Reference proteome</keyword>
<proteinExistence type="predicted"/>
<sequence>MAPCLGLWNPECQRLCQSPSHLRGRVSAKGQSHTPSPIAPLLARGPVCCWVASRVPRGPGPQPRYCSFEEPTLPPSLSRIALNCRRESTHCPGSSASRSYLSALSPELFLLTIPRCWWVRPAPASCGQLPGVQAHPEPGTRPAPALWCWHSLPPPPQCPWLCPCSGLSGASPCPEENAPTV</sequence>
<dbReference type="EMBL" id="OX459945">
    <property type="protein sequence ID" value="CAI9179131.1"/>
    <property type="molecule type" value="Genomic_DNA"/>
</dbReference>
<name>A0ABN9A412_RANTA</name>
<organism evidence="1 2">
    <name type="scientific">Rangifer tarandus platyrhynchus</name>
    <name type="common">Svalbard reindeer</name>
    <dbReference type="NCBI Taxonomy" id="3082113"/>
    <lineage>
        <taxon>Eukaryota</taxon>
        <taxon>Metazoa</taxon>
        <taxon>Chordata</taxon>
        <taxon>Craniata</taxon>
        <taxon>Vertebrata</taxon>
        <taxon>Euteleostomi</taxon>
        <taxon>Mammalia</taxon>
        <taxon>Eutheria</taxon>
        <taxon>Laurasiatheria</taxon>
        <taxon>Artiodactyla</taxon>
        <taxon>Ruminantia</taxon>
        <taxon>Pecora</taxon>
        <taxon>Cervidae</taxon>
        <taxon>Odocoileinae</taxon>
        <taxon>Rangifer</taxon>
    </lineage>
</organism>
<reference evidence="1" key="1">
    <citation type="submission" date="2023-04" db="EMBL/GenBank/DDBJ databases">
        <authorList>
            <consortium name="ELIXIR-Norway"/>
        </authorList>
    </citation>
    <scope>NUCLEOTIDE SEQUENCE [LARGE SCALE GENOMIC DNA]</scope>
</reference>
<protein>
    <submittedName>
        <fullName evidence="1">Uncharacterized protein</fullName>
    </submittedName>
</protein>
<dbReference type="Proteomes" id="UP001176941">
    <property type="component" value="Chromosome 9"/>
</dbReference>
<evidence type="ECO:0000313" key="2">
    <source>
        <dbReference type="Proteomes" id="UP001176941"/>
    </source>
</evidence>